<keyword evidence="2" id="KW-0238">DNA-binding</keyword>
<dbReference type="PROSITE" id="PS00622">
    <property type="entry name" value="HTH_LUXR_1"/>
    <property type="match status" value="1"/>
</dbReference>
<dbReference type="InterPro" id="IPR000792">
    <property type="entry name" value="Tscrpt_reg_LuxR_C"/>
</dbReference>
<dbReference type="GO" id="GO:0006355">
    <property type="term" value="P:regulation of DNA-templated transcription"/>
    <property type="evidence" value="ECO:0007669"/>
    <property type="project" value="InterPro"/>
</dbReference>
<dbReference type="SMART" id="SM00421">
    <property type="entry name" value="HTH_LUXR"/>
    <property type="match status" value="1"/>
</dbReference>
<keyword evidence="6" id="KW-1185">Reference proteome</keyword>
<evidence type="ECO:0000256" key="3">
    <source>
        <dbReference type="ARBA" id="ARBA00023163"/>
    </source>
</evidence>
<dbReference type="PROSITE" id="PS50043">
    <property type="entry name" value="HTH_LUXR_2"/>
    <property type="match status" value="1"/>
</dbReference>
<accession>A0A4P6JKV0</accession>
<reference evidence="5 6" key="1">
    <citation type="submission" date="2019-01" db="EMBL/GenBank/DDBJ databases">
        <title>Ktedonosporobacter rubrisoli SCAWS-G2.</title>
        <authorList>
            <person name="Huang Y."/>
            <person name="Yan B."/>
        </authorList>
    </citation>
    <scope>NUCLEOTIDE SEQUENCE [LARGE SCALE GENOMIC DNA]</scope>
    <source>
        <strain evidence="5 6">SCAWS-G2</strain>
    </source>
</reference>
<dbReference type="SUPFAM" id="SSF46894">
    <property type="entry name" value="C-terminal effector domain of the bipartite response regulators"/>
    <property type="match status" value="1"/>
</dbReference>
<proteinExistence type="predicted"/>
<dbReference type="InterPro" id="IPR041617">
    <property type="entry name" value="TPR_MalT"/>
</dbReference>
<evidence type="ECO:0000259" key="4">
    <source>
        <dbReference type="PROSITE" id="PS50043"/>
    </source>
</evidence>
<dbReference type="Gene3D" id="3.40.50.300">
    <property type="entry name" value="P-loop containing nucleotide triphosphate hydrolases"/>
    <property type="match status" value="1"/>
</dbReference>
<dbReference type="Pfam" id="PF25873">
    <property type="entry name" value="WHD_MalT"/>
    <property type="match status" value="1"/>
</dbReference>
<name>A0A4P6JKV0_KTERU</name>
<dbReference type="Pfam" id="PF00196">
    <property type="entry name" value="GerE"/>
    <property type="match status" value="1"/>
</dbReference>
<dbReference type="SUPFAM" id="SSF48452">
    <property type="entry name" value="TPR-like"/>
    <property type="match status" value="1"/>
</dbReference>
<keyword evidence="3" id="KW-0804">Transcription</keyword>
<dbReference type="KEGG" id="kbs:EPA93_07150"/>
<dbReference type="InterPro" id="IPR016032">
    <property type="entry name" value="Sig_transdc_resp-reg_C-effctor"/>
</dbReference>
<sequence length="1029" mass="115309">MSKVTAAVLLWVPQKQRYELHERDCPNQTLLLTEEDAWFSWLATHTSFSFQGKEGHLSLLKEARARGAGYWYAYRSYQGRRRKKYVGPDCLLSPARLESIARAIASGPSVEALPSTPPQEESSISLPVLLESKLQMPQLPAFLLPRERLLQRLNKGLPGKLTLLCAPPGFGKTIAVRQWLHALPEQGGPLPVAWVTLDAGDNDPARFWHYVISACQILAPNAGREALVLLEPTAVPFETKLPLEKALTLFLNDLTHAPGKGLLVLEDYHVITSPRIQASLGFMLEHLPATLHLVITTRCNPPFPLSRLRANGELNELLASDLLLTGQETASLLHQATGAPIAEERLVHITRRIGGWAAGIRLLLLTLQRYKDTEALEKHLEAFSGRKQEVSEYFMEEVVSRQPEPIQRFLFHTCLLNRFTASLCDAMLERTDSASLLATIENAGLFLESLDEARQWYRYHELFAEAMRAKARHFLAAEEFTRSLSKASGWFEEHGMLAEAIETALSASRYSHAAALMAQIERLPFTSNFGYPTLQRWLECLPEDVLSAHPQLCLTYASVLLFPRSLQGITPVAVIERVLDRAQRAFQESNQSEQIGATLAVRAILAQRQGYRQEASDLARQALGCLPIQERMWRGIALSLVGVEELDRGDLLAAWQTGLALQDLSRSAPNRNASRVVPLFLAEVATGLGKLHDAAHLYQQALEHAEDDLTDRSKALLGLARISYEWNALDDSWQQAQEAAELGAHLAAEELQLQAQLLLARLLFARGEQAQAQRHVQTLLAGLQPALPQASSLKRLALAWQARLQLAEGAGSAIKYWLALRSNDPASLPSSLQEFEEMIIARWLLFQGKAQEARSTLEKLLEQAREAGRFYRMCEIQLLLAVSWLADRREQAARISLQEMLSRAQLEGYTRLFLDEGEAMIALVRRCLPQLHEQPQRRYLQMLLRSGIQARTPDALPGAVKDMWGEALSRREIQVLRLLTEGATNQEIARQLVVSVNTVRSQVQSIYRKLQVRGRMQAVEVARQLHLTP</sequence>
<dbReference type="EMBL" id="CP035758">
    <property type="protein sequence ID" value="QBD75794.1"/>
    <property type="molecule type" value="Genomic_DNA"/>
</dbReference>
<dbReference type="RefSeq" id="WP_129886391.1">
    <property type="nucleotide sequence ID" value="NZ_CP035758.1"/>
</dbReference>
<feature type="domain" description="HTH luxR-type" evidence="4">
    <location>
        <begin position="961"/>
        <end position="1026"/>
    </location>
</feature>
<evidence type="ECO:0000313" key="5">
    <source>
        <dbReference type="EMBL" id="QBD75794.1"/>
    </source>
</evidence>
<keyword evidence="1" id="KW-0805">Transcription regulation</keyword>
<dbReference type="SUPFAM" id="SSF52540">
    <property type="entry name" value="P-loop containing nucleoside triphosphate hydrolases"/>
    <property type="match status" value="1"/>
</dbReference>
<evidence type="ECO:0000256" key="2">
    <source>
        <dbReference type="ARBA" id="ARBA00023125"/>
    </source>
</evidence>
<dbReference type="InterPro" id="IPR036388">
    <property type="entry name" value="WH-like_DNA-bd_sf"/>
</dbReference>
<dbReference type="AlphaFoldDB" id="A0A4P6JKV0"/>
<dbReference type="Proteomes" id="UP000290365">
    <property type="component" value="Chromosome"/>
</dbReference>
<dbReference type="CDD" id="cd06170">
    <property type="entry name" value="LuxR_C_like"/>
    <property type="match status" value="1"/>
</dbReference>
<evidence type="ECO:0000313" key="6">
    <source>
        <dbReference type="Proteomes" id="UP000290365"/>
    </source>
</evidence>
<dbReference type="PRINTS" id="PR00038">
    <property type="entry name" value="HTHLUXR"/>
</dbReference>
<gene>
    <name evidence="5" type="ORF">EPA93_07150</name>
</gene>
<dbReference type="Gene3D" id="1.25.40.10">
    <property type="entry name" value="Tetratricopeptide repeat domain"/>
    <property type="match status" value="1"/>
</dbReference>
<evidence type="ECO:0000256" key="1">
    <source>
        <dbReference type="ARBA" id="ARBA00023015"/>
    </source>
</evidence>
<dbReference type="OrthoDB" id="135557at2"/>
<dbReference type="InterPro" id="IPR059106">
    <property type="entry name" value="WHD_MalT"/>
</dbReference>
<dbReference type="InterPro" id="IPR011990">
    <property type="entry name" value="TPR-like_helical_dom_sf"/>
</dbReference>
<organism evidence="5 6">
    <name type="scientific">Ktedonosporobacter rubrisoli</name>
    <dbReference type="NCBI Taxonomy" id="2509675"/>
    <lineage>
        <taxon>Bacteria</taxon>
        <taxon>Bacillati</taxon>
        <taxon>Chloroflexota</taxon>
        <taxon>Ktedonobacteria</taxon>
        <taxon>Ktedonobacterales</taxon>
        <taxon>Ktedonosporobacteraceae</taxon>
        <taxon>Ktedonosporobacter</taxon>
    </lineage>
</organism>
<dbReference type="InterPro" id="IPR027417">
    <property type="entry name" value="P-loop_NTPase"/>
</dbReference>
<dbReference type="Pfam" id="PF17874">
    <property type="entry name" value="TPR_MalT"/>
    <property type="match status" value="1"/>
</dbReference>
<protein>
    <recommendedName>
        <fullName evidence="4">HTH luxR-type domain-containing protein</fullName>
    </recommendedName>
</protein>
<dbReference type="Gene3D" id="1.10.10.10">
    <property type="entry name" value="Winged helix-like DNA-binding domain superfamily/Winged helix DNA-binding domain"/>
    <property type="match status" value="1"/>
</dbReference>
<dbReference type="PANTHER" id="PTHR44688">
    <property type="entry name" value="DNA-BINDING TRANSCRIPTIONAL ACTIVATOR DEVR_DOSR"/>
    <property type="match status" value="1"/>
</dbReference>
<dbReference type="PANTHER" id="PTHR44688:SF16">
    <property type="entry name" value="DNA-BINDING TRANSCRIPTIONAL ACTIVATOR DEVR_DOSR"/>
    <property type="match status" value="1"/>
</dbReference>
<dbReference type="GO" id="GO:0003677">
    <property type="term" value="F:DNA binding"/>
    <property type="evidence" value="ECO:0007669"/>
    <property type="project" value="UniProtKB-KW"/>
</dbReference>